<proteinExistence type="predicted"/>
<accession>A0A1H9NRY4</accession>
<dbReference type="RefSeq" id="WP_338068924.1">
    <property type="nucleotide sequence ID" value="NZ_CBDQZE010000001.1"/>
</dbReference>
<sequence length="50" mass="5671">MTAHTESLGFAHRPEDVVEFLRRAGLDPAEIQLDDPNLIEWRGGGPDVWR</sequence>
<dbReference type="EMBL" id="FOGO01000001">
    <property type="protein sequence ID" value="SER38730.1"/>
    <property type="molecule type" value="Genomic_DNA"/>
</dbReference>
<gene>
    <name evidence="1" type="ORF">SAMN05421870_101620</name>
</gene>
<protein>
    <submittedName>
        <fullName evidence="1">Uncharacterized protein</fullName>
    </submittedName>
</protein>
<reference evidence="2" key="1">
    <citation type="submission" date="2016-10" db="EMBL/GenBank/DDBJ databases">
        <authorList>
            <person name="Varghese N."/>
            <person name="Submissions S."/>
        </authorList>
    </citation>
    <scope>NUCLEOTIDE SEQUENCE [LARGE SCALE GENOMIC DNA]</scope>
    <source>
        <strain evidence="2">CGMCC 4.6825</strain>
    </source>
</reference>
<evidence type="ECO:0000313" key="1">
    <source>
        <dbReference type="EMBL" id="SER38730.1"/>
    </source>
</evidence>
<keyword evidence="2" id="KW-1185">Reference proteome</keyword>
<dbReference type="Proteomes" id="UP000182841">
    <property type="component" value="Unassembled WGS sequence"/>
</dbReference>
<organism evidence="1 2">
    <name type="scientific">Streptomyces qinglanensis</name>
    <dbReference type="NCBI Taxonomy" id="943816"/>
    <lineage>
        <taxon>Bacteria</taxon>
        <taxon>Bacillati</taxon>
        <taxon>Actinomycetota</taxon>
        <taxon>Actinomycetes</taxon>
        <taxon>Kitasatosporales</taxon>
        <taxon>Streptomycetaceae</taxon>
        <taxon>Streptomyces</taxon>
    </lineage>
</organism>
<evidence type="ECO:0000313" key="2">
    <source>
        <dbReference type="Proteomes" id="UP000182841"/>
    </source>
</evidence>
<dbReference type="AlphaFoldDB" id="A0A1H9NRY4"/>
<name>A0A1H9NRY4_9ACTN</name>